<accession>A0ABY8EKF0</accession>
<organism evidence="2 3">
    <name type="scientific">Tepidibacter hydrothermalis</name>
    <dbReference type="NCBI Taxonomy" id="3036126"/>
    <lineage>
        <taxon>Bacteria</taxon>
        <taxon>Bacillati</taxon>
        <taxon>Bacillota</taxon>
        <taxon>Clostridia</taxon>
        <taxon>Peptostreptococcales</taxon>
        <taxon>Peptostreptococcaceae</taxon>
        <taxon>Tepidibacter</taxon>
    </lineage>
</organism>
<evidence type="ECO:0008006" key="4">
    <source>
        <dbReference type="Google" id="ProtNLM"/>
    </source>
</evidence>
<keyword evidence="1" id="KW-0812">Transmembrane</keyword>
<gene>
    <name evidence="2" type="ORF">P4S50_05670</name>
</gene>
<proteinExistence type="predicted"/>
<dbReference type="Proteomes" id="UP001222800">
    <property type="component" value="Chromosome"/>
</dbReference>
<name>A0ABY8EKF0_9FIRM</name>
<keyword evidence="1" id="KW-1133">Transmembrane helix</keyword>
<feature type="transmembrane region" description="Helical" evidence="1">
    <location>
        <begin position="29"/>
        <end position="48"/>
    </location>
</feature>
<sequence length="81" mass="8496">MDGYSNPIILSLIVGITQVIKTAGVPKRFAPLVSLVTGIVLCVFYESSVGMKKSILDGIIAGLTASGLFSGYKSVSKCDKK</sequence>
<reference evidence="2 3" key="1">
    <citation type="submission" date="2023-03" db="EMBL/GenBank/DDBJ databases">
        <title>Complete genome sequence of Tepidibacter sp. SWIR-1, isolated from a deep-sea hydrothermal vent.</title>
        <authorList>
            <person name="Li X."/>
        </authorList>
    </citation>
    <scope>NUCLEOTIDE SEQUENCE [LARGE SCALE GENOMIC DNA]</scope>
    <source>
        <strain evidence="2 3">SWIR-1</strain>
    </source>
</reference>
<evidence type="ECO:0000256" key="1">
    <source>
        <dbReference type="SAM" id="Phobius"/>
    </source>
</evidence>
<dbReference type="EMBL" id="CP120733">
    <property type="protein sequence ID" value="WFD11563.1"/>
    <property type="molecule type" value="Genomic_DNA"/>
</dbReference>
<protein>
    <recommendedName>
        <fullName evidence="4">Holin</fullName>
    </recommendedName>
</protein>
<keyword evidence="3" id="KW-1185">Reference proteome</keyword>
<dbReference type="RefSeq" id="WP_277733649.1">
    <property type="nucleotide sequence ID" value="NZ_CP120733.1"/>
</dbReference>
<evidence type="ECO:0000313" key="3">
    <source>
        <dbReference type="Proteomes" id="UP001222800"/>
    </source>
</evidence>
<feature type="transmembrane region" description="Helical" evidence="1">
    <location>
        <begin position="54"/>
        <end position="72"/>
    </location>
</feature>
<evidence type="ECO:0000313" key="2">
    <source>
        <dbReference type="EMBL" id="WFD11563.1"/>
    </source>
</evidence>
<keyword evidence="1" id="KW-0472">Membrane</keyword>